<comment type="caution">
    <text evidence="2">The sequence shown here is derived from an EMBL/GenBank/DDBJ whole genome shotgun (WGS) entry which is preliminary data.</text>
</comment>
<protein>
    <submittedName>
        <fullName evidence="2">Uncharacterized protein</fullName>
    </submittedName>
</protein>
<dbReference type="Proteomes" id="UP000027361">
    <property type="component" value="Unassembled WGS sequence"/>
</dbReference>
<organism evidence="2 3">
    <name type="scientific">Tilletiaria anomala (strain ATCC 24038 / CBS 436.72 / UBC 951)</name>
    <dbReference type="NCBI Taxonomy" id="1037660"/>
    <lineage>
        <taxon>Eukaryota</taxon>
        <taxon>Fungi</taxon>
        <taxon>Dikarya</taxon>
        <taxon>Basidiomycota</taxon>
        <taxon>Ustilaginomycotina</taxon>
        <taxon>Exobasidiomycetes</taxon>
        <taxon>Georgefischeriales</taxon>
        <taxon>Tilletiariaceae</taxon>
        <taxon>Tilletiaria</taxon>
    </lineage>
</organism>
<feature type="region of interest" description="Disordered" evidence="1">
    <location>
        <begin position="1"/>
        <end position="22"/>
    </location>
</feature>
<gene>
    <name evidence="2" type="ORF">K437DRAFT_256438</name>
</gene>
<evidence type="ECO:0000256" key="1">
    <source>
        <dbReference type="SAM" id="MobiDB-lite"/>
    </source>
</evidence>
<dbReference type="EMBL" id="JMSN01000039">
    <property type="protein sequence ID" value="KDN45919.1"/>
    <property type="molecule type" value="Genomic_DNA"/>
</dbReference>
<reference evidence="2 3" key="1">
    <citation type="submission" date="2014-05" db="EMBL/GenBank/DDBJ databases">
        <title>Draft genome sequence of a rare smut relative, Tilletiaria anomala UBC 951.</title>
        <authorList>
            <consortium name="DOE Joint Genome Institute"/>
            <person name="Toome M."/>
            <person name="Kuo A."/>
            <person name="Henrissat B."/>
            <person name="Lipzen A."/>
            <person name="Tritt A."/>
            <person name="Yoshinaga Y."/>
            <person name="Zane M."/>
            <person name="Barry K."/>
            <person name="Grigoriev I.V."/>
            <person name="Spatafora J.W."/>
            <person name="Aimea M.C."/>
        </authorList>
    </citation>
    <scope>NUCLEOTIDE SEQUENCE [LARGE SCALE GENOMIC DNA]</scope>
    <source>
        <strain evidence="2 3">UBC 951</strain>
    </source>
</reference>
<dbReference type="InParanoid" id="A0A066W4C9"/>
<dbReference type="HOGENOM" id="CLU_2074770_0_0_1"/>
<evidence type="ECO:0000313" key="2">
    <source>
        <dbReference type="EMBL" id="KDN45919.1"/>
    </source>
</evidence>
<evidence type="ECO:0000313" key="3">
    <source>
        <dbReference type="Proteomes" id="UP000027361"/>
    </source>
</evidence>
<accession>A0A066W4C9</accession>
<name>A0A066W4C9_TILAU</name>
<proteinExistence type="predicted"/>
<keyword evidence="3" id="KW-1185">Reference proteome</keyword>
<dbReference type="AlphaFoldDB" id="A0A066W4C9"/>
<dbReference type="GeneID" id="25264418"/>
<sequence>MYKPSCTKKFSPSRKGRGSNPDNLTWDELQLDDLHYFDNRVAISELKCFLLAIISRYRVELVPGIDNIVEIVALVNLPAPKGCEKAGSTLPIRLIHCNFVKSRCMATIMSLQRTKHAD</sequence>
<dbReference type="RefSeq" id="XP_013243357.1">
    <property type="nucleotide sequence ID" value="XM_013387903.1"/>
</dbReference>